<dbReference type="InterPro" id="IPR036250">
    <property type="entry name" value="AcylCo_DH-like_C"/>
</dbReference>
<proteinExistence type="predicted"/>
<evidence type="ECO:0000313" key="2">
    <source>
        <dbReference type="Proteomes" id="UP000050517"/>
    </source>
</evidence>
<keyword evidence="2" id="KW-1185">Reference proteome</keyword>
<dbReference type="SUPFAM" id="SSF56645">
    <property type="entry name" value="Acyl-CoA dehydrogenase NM domain-like"/>
    <property type="match status" value="1"/>
</dbReference>
<dbReference type="OrthoDB" id="3258691at2"/>
<dbReference type="SUPFAM" id="SSF47203">
    <property type="entry name" value="Acyl-CoA dehydrogenase C-terminal domain-like"/>
    <property type="match status" value="1"/>
</dbReference>
<dbReference type="RefSeq" id="WP_055121328.1">
    <property type="nucleotide sequence ID" value="NZ_LKST01000001.1"/>
</dbReference>
<dbReference type="PANTHER" id="PTHR43884:SF12">
    <property type="entry name" value="ISOVALERYL-COA DEHYDROGENASE, MITOCHONDRIAL-RELATED"/>
    <property type="match status" value="1"/>
</dbReference>
<dbReference type="Gene3D" id="1.20.140.10">
    <property type="entry name" value="Butyryl-CoA Dehydrogenase, subunit A, domain 3"/>
    <property type="match status" value="1"/>
</dbReference>
<gene>
    <name evidence="1" type="ORF">Cocul_00048</name>
</gene>
<reference evidence="1 2" key="1">
    <citation type="submission" date="2015-10" db="EMBL/GenBank/DDBJ databases">
        <title>Corynebacteirum lowii and Corynebacterium oculi species nova, derived from human clinical disease and and emended description of Corynebacterium mastiditis.</title>
        <authorList>
            <person name="Bernard K."/>
            <person name="Pacheco A.L."/>
            <person name="Mcdougall C."/>
            <person name="Burtx T."/>
            <person name="Weibe D."/>
            <person name="Tyler S."/>
            <person name="Olson A.B."/>
            <person name="Cnockaert M."/>
            <person name="Eguchi H."/>
            <person name="Kuwahara T."/>
            <person name="Nakayama-Imaohji H."/>
            <person name="Boudewijins M."/>
            <person name="Van Hoecke F."/>
            <person name="Bernier A.-M."/>
            <person name="Vandamme P."/>
        </authorList>
    </citation>
    <scope>NUCLEOTIDE SEQUENCE [LARGE SCALE GENOMIC DNA]</scope>
    <source>
        <strain evidence="1 2">NML 130210</strain>
    </source>
</reference>
<comment type="caution">
    <text evidence="1">The sequence shown here is derived from an EMBL/GenBank/DDBJ whole genome shotgun (WGS) entry which is preliminary data.</text>
</comment>
<dbReference type="InterPro" id="IPR009100">
    <property type="entry name" value="AcylCoA_DH/oxidase_NM_dom_sf"/>
</dbReference>
<evidence type="ECO:0000313" key="1">
    <source>
        <dbReference type="EMBL" id="KQB84918.1"/>
    </source>
</evidence>
<sequence length="347" mass="37489">MSTLTFTPLPEDVREAVASNAKDVDKGNKDARYVLPLLAEHRLIGTGVRDTARTIRALSAEDLSTGFTLWATRCALLYLETAGTEYALSLTDQLRSGERPGVSGMAGAFKDFTGAGEITLRAEKAEGGYRINGKLNWASNLYEDAIAVTGAKTAEGHRFLFAFEAGHEGITFGAPFGLLGLNATASAWVEFKDVFIPQEQVLTEDFADFVPKVRPAFVLFQIAECLGVAEATTAAATERLTGLNATFAEDHAAVQEKVREAIERHEEILGRVEAGEKVLPVELLELRLDAAQAAVEAANIEVRVAGGAGYAKNSPTSRRYREASFIPVQSPSEAQLRWELARAKKNA</sequence>
<accession>A0A0Q0YR95</accession>
<protein>
    <submittedName>
        <fullName evidence="1">Uncharacterized protein</fullName>
    </submittedName>
</protein>
<dbReference type="EMBL" id="LKST01000001">
    <property type="protein sequence ID" value="KQB84918.1"/>
    <property type="molecule type" value="Genomic_DNA"/>
</dbReference>
<organism evidence="1 2">
    <name type="scientific">Corynebacterium oculi</name>
    <dbReference type="NCBI Taxonomy" id="1544416"/>
    <lineage>
        <taxon>Bacteria</taxon>
        <taxon>Bacillati</taxon>
        <taxon>Actinomycetota</taxon>
        <taxon>Actinomycetes</taxon>
        <taxon>Mycobacteriales</taxon>
        <taxon>Corynebacteriaceae</taxon>
        <taxon>Corynebacterium</taxon>
    </lineage>
</organism>
<dbReference type="PATRIC" id="fig|1544416.3.peg.46"/>
<name>A0A0Q0YR95_9CORY</name>
<dbReference type="InterPro" id="IPR046373">
    <property type="entry name" value="Acyl-CoA_Oxase/DH_mid-dom_sf"/>
</dbReference>
<dbReference type="GO" id="GO:0003995">
    <property type="term" value="F:acyl-CoA dehydrogenase activity"/>
    <property type="evidence" value="ECO:0007669"/>
    <property type="project" value="TreeGrafter"/>
</dbReference>
<dbReference type="AlphaFoldDB" id="A0A0Q0YR95"/>
<dbReference type="Proteomes" id="UP000050517">
    <property type="component" value="Unassembled WGS sequence"/>
</dbReference>
<dbReference type="STRING" id="1544416.Cocul_00048"/>
<dbReference type="Gene3D" id="2.40.110.10">
    <property type="entry name" value="Butyryl-CoA Dehydrogenase, subunit A, domain 2"/>
    <property type="match status" value="1"/>
</dbReference>
<dbReference type="PANTHER" id="PTHR43884">
    <property type="entry name" value="ACYL-COA DEHYDROGENASE"/>
    <property type="match status" value="1"/>
</dbReference>